<organism evidence="10 11">
    <name type="scientific">Sphingobium boeckii</name>
    <dbReference type="NCBI Taxonomy" id="1082345"/>
    <lineage>
        <taxon>Bacteria</taxon>
        <taxon>Pseudomonadati</taxon>
        <taxon>Pseudomonadota</taxon>
        <taxon>Alphaproteobacteria</taxon>
        <taxon>Sphingomonadales</taxon>
        <taxon>Sphingomonadaceae</taxon>
        <taxon>Sphingobium</taxon>
    </lineage>
</organism>
<sequence length="614" mass="65454">MTNAVRHLHRVRDFNLIVATTCTLVAMMGPAAHAATLSCNDSLKTAFQPDTQTTVVLVKAFKQGEAIVLSEPATPFTPKAQSDLCLVKLNVGPGNPGPAGAPSTSPGIGIEVWLPPAERWNNRVHILGGGGFDGGPHGSPRAIGEPRAAVVADREGAVSATSDGGHPRRGAVPGQGKGGGDFGMLPDGSLNKTLWFDFASRSTHQTAIKTKALAALYYGRRAKFSYFEGSSNGGRQALNLAQNHPDDFDGIIGNMPAINWSSFMAGDLYPQLVFQHDLGGGVPSEAKQDLVSNAAIRACDVVGGTHLGYIVDMRACRYDPTKDTSVLCQTDGGTNITRDCVTRAEARAFNKIWYGMTSDGSVPDPAVDNGWKRGLGGVRRWFGLPRGTSLYNATFSRMFNTSAGLTNPGGPFTHATDMVALILQNPKIAWDNFENATGNGQNGWKMLSYAELAAVVDRSVALQKNLGNIDSNNPDLSAFAARGGKLLTWHGVHDEAIPVQGTMQYYDRVTQRMGGLAQVQKFYRLYIIPGVGHATPNGTSNPAANPPVVNPDNFYAALVAWVEQGLAPSRLDIQSPTDRPVRRNQPICPYPQTAVYVSGEPNVAASFRCAVQGP</sequence>
<dbReference type="PANTHER" id="PTHR33938">
    <property type="entry name" value="FERULOYL ESTERASE B-RELATED"/>
    <property type="match status" value="1"/>
</dbReference>
<comment type="similarity">
    <text evidence="1">Belongs to the tannase family.</text>
</comment>
<protein>
    <submittedName>
        <fullName evidence="10">Feruloyl esterase</fullName>
        <ecNumber evidence="10">3.1.1.73</ecNumber>
    </submittedName>
</protein>
<evidence type="ECO:0000313" key="11">
    <source>
        <dbReference type="Proteomes" id="UP000549617"/>
    </source>
</evidence>
<dbReference type="EC" id="3.1.1.73" evidence="10"/>
<gene>
    <name evidence="10" type="ORF">FHS49_003867</name>
</gene>
<reference evidence="10 11" key="1">
    <citation type="submission" date="2020-08" db="EMBL/GenBank/DDBJ databases">
        <title>Genomic Encyclopedia of Type Strains, Phase IV (KMG-IV): sequencing the most valuable type-strain genomes for metagenomic binning, comparative biology and taxonomic classification.</title>
        <authorList>
            <person name="Goeker M."/>
        </authorList>
    </citation>
    <scope>NUCLEOTIDE SEQUENCE [LARGE SCALE GENOMIC DNA]</scope>
    <source>
        <strain evidence="10 11">DSM 25079</strain>
    </source>
</reference>
<evidence type="ECO:0000256" key="6">
    <source>
        <dbReference type="ARBA" id="ARBA00022837"/>
    </source>
</evidence>
<evidence type="ECO:0000256" key="4">
    <source>
        <dbReference type="ARBA" id="ARBA00022729"/>
    </source>
</evidence>
<evidence type="ECO:0000256" key="8">
    <source>
        <dbReference type="SAM" id="MobiDB-lite"/>
    </source>
</evidence>
<dbReference type="PANTHER" id="PTHR33938:SF15">
    <property type="entry name" value="FERULOYL ESTERASE B-RELATED"/>
    <property type="match status" value="1"/>
</dbReference>
<evidence type="ECO:0000256" key="3">
    <source>
        <dbReference type="ARBA" id="ARBA00022723"/>
    </source>
</evidence>
<keyword evidence="4 9" id="KW-0732">Signal</keyword>
<dbReference type="EMBL" id="JACIJC010000009">
    <property type="protein sequence ID" value="MBB5687821.1"/>
    <property type="molecule type" value="Genomic_DNA"/>
</dbReference>
<evidence type="ECO:0000256" key="7">
    <source>
        <dbReference type="ARBA" id="ARBA00023157"/>
    </source>
</evidence>
<feature type="chain" id="PRO_5031064537" evidence="9">
    <location>
        <begin position="35"/>
        <end position="614"/>
    </location>
</feature>
<dbReference type="Gene3D" id="3.40.50.1820">
    <property type="entry name" value="alpha/beta hydrolase"/>
    <property type="match status" value="1"/>
</dbReference>
<feature type="signal peptide" evidence="9">
    <location>
        <begin position="1"/>
        <end position="34"/>
    </location>
</feature>
<keyword evidence="3" id="KW-0479">Metal-binding</keyword>
<keyword evidence="7" id="KW-1015">Disulfide bond</keyword>
<dbReference type="AlphaFoldDB" id="A0A7W9ALQ4"/>
<dbReference type="Proteomes" id="UP000549617">
    <property type="component" value="Unassembled WGS sequence"/>
</dbReference>
<keyword evidence="5 10" id="KW-0378">Hydrolase</keyword>
<dbReference type="RefSeq" id="WP_184022132.1">
    <property type="nucleotide sequence ID" value="NZ_JACIJC010000009.1"/>
</dbReference>
<name>A0A7W9ALQ4_9SPHN</name>
<evidence type="ECO:0000256" key="9">
    <source>
        <dbReference type="SAM" id="SignalP"/>
    </source>
</evidence>
<proteinExistence type="inferred from homology"/>
<keyword evidence="6" id="KW-0106">Calcium</keyword>
<dbReference type="InterPro" id="IPR029058">
    <property type="entry name" value="AB_hydrolase_fold"/>
</dbReference>
<evidence type="ECO:0000256" key="1">
    <source>
        <dbReference type="ARBA" id="ARBA00006249"/>
    </source>
</evidence>
<comment type="caution">
    <text evidence="10">The sequence shown here is derived from an EMBL/GenBank/DDBJ whole genome shotgun (WGS) entry which is preliminary data.</text>
</comment>
<keyword evidence="2" id="KW-0719">Serine esterase</keyword>
<evidence type="ECO:0000313" key="10">
    <source>
        <dbReference type="EMBL" id="MBB5687821.1"/>
    </source>
</evidence>
<dbReference type="GO" id="GO:0046872">
    <property type="term" value="F:metal ion binding"/>
    <property type="evidence" value="ECO:0007669"/>
    <property type="project" value="UniProtKB-KW"/>
</dbReference>
<keyword evidence="11" id="KW-1185">Reference proteome</keyword>
<evidence type="ECO:0000256" key="2">
    <source>
        <dbReference type="ARBA" id="ARBA00022487"/>
    </source>
</evidence>
<dbReference type="InterPro" id="IPR011118">
    <property type="entry name" value="Tannase/feruloyl_esterase"/>
</dbReference>
<dbReference type="SUPFAM" id="SSF53474">
    <property type="entry name" value="alpha/beta-Hydrolases"/>
    <property type="match status" value="1"/>
</dbReference>
<evidence type="ECO:0000256" key="5">
    <source>
        <dbReference type="ARBA" id="ARBA00022801"/>
    </source>
</evidence>
<feature type="region of interest" description="Disordered" evidence="8">
    <location>
        <begin position="158"/>
        <end position="179"/>
    </location>
</feature>
<dbReference type="Pfam" id="PF07519">
    <property type="entry name" value="Tannase"/>
    <property type="match status" value="1"/>
</dbReference>
<dbReference type="GO" id="GO:0030600">
    <property type="term" value="F:feruloyl esterase activity"/>
    <property type="evidence" value="ECO:0007669"/>
    <property type="project" value="UniProtKB-EC"/>
</dbReference>
<accession>A0A7W9ALQ4</accession>